<dbReference type="InterPro" id="IPR038305">
    <property type="entry name" value="HeLo_sf"/>
</dbReference>
<dbReference type="InterPro" id="IPR029498">
    <property type="entry name" value="HeLo_dom"/>
</dbReference>
<feature type="domain" description="Prion-inhibition and propagation HeLo" evidence="1">
    <location>
        <begin position="8"/>
        <end position="105"/>
    </location>
</feature>
<proteinExistence type="predicted"/>
<dbReference type="KEGG" id="npa:UCRNP2_7281"/>
<dbReference type="EMBL" id="KB916508">
    <property type="protein sequence ID" value="EOD45989.1"/>
    <property type="molecule type" value="Genomic_DNA"/>
</dbReference>
<protein>
    <submittedName>
        <fullName evidence="3">Putative small s protein</fullName>
    </submittedName>
</protein>
<dbReference type="Gene3D" id="1.20.120.1020">
    <property type="entry name" value="Prion-inhibition and propagation, HeLo domain"/>
    <property type="match status" value="2"/>
</dbReference>
<dbReference type="InterPro" id="IPR031469">
    <property type="entry name" value="SesB_dom"/>
</dbReference>
<feature type="domain" description="Fungal death-pathway protein SesB" evidence="2">
    <location>
        <begin position="193"/>
        <end position="219"/>
    </location>
</feature>
<dbReference type="PANTHER" id="PTHR37542">
    <property type="entry name" value="HELO DOMAIN-CONTAINING PROTEIN-RELATED"/>
    <property type="match status" value="1"/>
</dbReference>
<name>R1GJ84_BOTPV</name>
<reference evidence="4" key="1">
    <citation type="journal article" date="2013" name="Genome Announc.">
        <title>Draft genome sequence of Neofusicoccum parvum isolate UCR-NP2, a fungal vascular pathogen associated with grapevine cankers.</title>
        <authorList>
            <person name="Blanco-Ulate B."/>
            <person name="Rolshausen P."/>
            <person name="Cantu D."/>
        </authorList>
    </citation>
    <scope>NUCLEOTIDE SEQUENCE [LARGE SCALE GENOMIC DNA]</scope>
    <source>
        <strain evidence="4">UCR-NP2</strain>
    </source>
</reference>
<feature type="domain" description="Prion-inhibition and propagation HeLo" evidence="1">
    <location>
        <begin position="109"/>
        <end position="160"/>
    </location>
</feature>
<dbReference type="Pfam" id="PF14479">
    <property type="entry name" value="HeLo"/>
    <property type="match status" value="2"/>
</dbReference>
<dbReference type="OMA" id="HNGDNKG"/>
<accession>R1GJ84</accession>
<dbReference type="eggNOG" id="ENOG502S8GV">
    <property type="taxonomic scope" value="Eukaryota"/>
</dbReference>
<dbReference type="AlphaFoldDB" id="R1GJ84"/>
<dbReference type="OrthoDB" id="20872at2759"/>
<dbReference type="PANTHER" id="PTHR37542:SF3">
    <property type="entry name" value="PRION-INHIBITION AND PROPAGATION HELO DOMAIN-CONTAINING PROTEIN"/>
    <property type="match status" value="1"/>
</dbReference>
<dbReference type="Pfam" id="PF17046">
    <property type="entry name" value="Ses_B"/>
    <property type="match status" value="1"/>
</dbReference>
<evidence type="ECO:0000313" key="3">
    <source>
        <dbReference type="EMBL" id="EOD45989.1"/>
    </source>
</evidence>
<dbReference type="STRING" id="1287680.R1GJ84"/>
<sequence>MTEIANTTITVFNEALDCFERIQIARSFGKDFAALQIKLDIIQLRLSRWGEAAGICKSPNGDETALAIANPEDAVNILQEINDIFGEAREESERMRPQSGTAEEAQLSNAAHGIQWAIYKKELFLEFIAKILELVEDLEKLFPTEDREKKLQELSNGECEGIGKTYLSKLADIAQECDPYLKVAVEEALKSKNEGGNVSFSTKNNYGLQQGYMSGTMNGLSFSKNMTNKYNNHYGQAN</sequence>
<dbReference type="Proteomes" id="UP000013521">
    <property type="component" value="Unassembled WGS sequence"/>
</dbReference>
<evidence type="ECO:0000259" key="2">
    <source>
        <dbReference type="Pfam" id="PF17046"/>
    </source>
</evidence>
<evidence type="ECO:0000313" key="4">
    <source>
        <dbReference type="Proteomes" id="UP000013521"/>
    </source>
</evidence>
<evidence type="ECO:0000259" key="1">
    <source>
        <dbReference type="Pfam" id="PF14479"/>
    </source>
</evidence>
<gene>
    <name evidence="3" type="ORF">UCRNP2_7281</name>
</gene>
<dbReference type="HOGENOM" id="CLU_058675_0_0_1"/>
<organism evidence="3 4">
    <name type="scientific">Botryosphaeria parva (strain UCR-NP2)</name>
    <name type="common">Grapevine canker fungus</name>
    <name type="synonym">Neofusicoccum parvum</name>
    <dbReference type="NCBI Taxonomy" id="1287680"/>
    <lineage>
        <taxon>Eukaryota</taxon>
        <taxon>Fungi</taxon>
        <taxon>Dikarya</taxon>
        <taxon>Ascomycota</taxon>
        <taxon>Pezizomycotina</taxon>
        <taxon>Dothideomycetes</taxon>
        <taxon>Dothideomycetes incertae sedis</taxon>
        <taxon>Botryosphaeriales</taxon>
        <taxon>Botryosphaeriaceae</taxon>
        <taxon>Neofusicoccum</taxon>
    </lineage>
</organism>